<dbReference type="InterPro" id="IPR015421">
    <property type="entry name" value="PyrdxlP-dep_Trfase_major"/>
</dbReference>
<keyword evidence="2 3" id="KW-0663">Pyridoxal phosphate</keyword>
<dbReference type="PANTHER" id="PTHR30244:SF42">
    <property type="entry name" value="UDP-2-ACETAMIDO-2-DEOXY-3-OXO-D-GLUCURONATE AMINOTRANSFERASE"/>
    <property type="match status" value="1"/>
</dbReference>
<protein>
    <submittedName>
        <fullName evidence="4">Aminotransferase DegT</fullName>
    </submittedName>
</protein>
<name>A0A0V8QF11_9FIRM</name>
<dbReference type="EMBL" id="LNAM01000160">
    <property type="protein sequence ID" value="KSV58822.1"/>
    <property type="molecule type" value="Genomic_DNA"/>
</dbReference>
<dbReference type="Gene3D" id="3.40.640.10">
    <property type="entry name" value="Type I PLP-dependent aspartate aminotransferase-like (Major domain)"/>
    <property type="match status" value="1"/>
</dbReference>
<evidence type="ECO:0000256" key="3">
    <source>
        <dbReference type="RuleBase" id="RU004508"/>
    </source>
</evidence>
<dbReference type="GO" id="GO:0030170">
    <property type="term" value="F:pyridoxal phosphate binding"/>
    <property type="evidence" value="ECO:0007669"/>
    <property type="project" value="TreeGrafter"/>
</dbReference>
<reference evidence="4 5" key="1">
    <citation type="submission" date="2015-11" db="EMBL/GenBank/DDBJ databases">
        <title>Butyribacter intestini gen. nov., sp. nov., a butyric acid-producing bacterium of the family Lachnospiraceae isolated from the human faeces.</title>
        <authorList>
            <person name="Zou Y."/>
            <person name="Xue W."/>
            <person name="Luo G."/>
            <person name="Lv M."/>
        </authorList>
    </citation>
    <scope>NUCLEOTIDE SEQUENCE [LARGE SCALE GENOMIC DNA]</scope>
    <source>
        <strain evidence="4 5">ACET-33324</strain>
    </source>
</reference>
<dbReference type="Gene3D" id="3.90.1150.10">
    <property type="entry name" value="Aspartate Aminotransferase, domain 1"/>
    <property type="match status" value="1"/>
</dbReference>
<comment type="similarity">
    <text evidence="3">Belongs to the DegT/DnrJ/EryC1 family.</text>
</comment>
<evidence type="ECO:0000313" key="4">
    <source>
        <dbReference type="EMBL" id="KSV58822.1"/>
    </source>
</evidence>
<keyword evidence="4" id="KW-0032">Aminotransferase</keyword>
<evidence type="ECO:0000256" key="2">
    <source>
        <dbReference type="PIRSR" id="PIRSR000390-2"/>
    </source>
</evidence>
<evidence type="ECO:0000256" key="1">
    <source>
        <dbReference type="PIRSR" id="PIRSR000390-1"/>
    </source>
</evidence>
<feature type="modified residue" description="N6-(pyridoxal phosphate)lysine" evidence="2">
    <location>
        <position position="195"/>
    </location>
</feature>
<dbReference type="Proteomes" id="UP000054874">
    <property type="component" value="Unassembled WGS sequence"/>
</dbReference>
<keyword evidence="4" id="KW-0808">Transferase</keyword>
<organism evidence="4 5">
    <name type="scientific">Acetivibrio ethanolgignens</name>
    <dbReference type="NCBI Taxonomy" id="290052"/>
    <lineage>
        <taxon>Bacteria</taxon>
        <taxon>Bacillati</taxon>
        <taxon>Bacillota</taxon>
        <taxon>Clostridia</taxon>
        <taxon>Eubacteriales</taxon>
        <taxon>Oscillospiraceae</taxon>
        <taxon>Acetivibrio</taxon>
    </lineage>
</organism>
<dbReference type="GO" id="GO:0000271">
    <property type="term" value="P:polysaccharide biosynthetic process"/>
    <property type="evidence" value="ECO:0007669"/>
    <property type="project" value="TreeGrafter"/>
</dbReference>
<keyword evidence="5" id="KW-1185">Reference proteome</keyword>
<dbReference type="PANTHER" id="PTHR30244">
    <property type="entry name" value="TRANSAMINASE"/>
    <property type="match status" value="1"/>
</dbReference>
<dbReference type="InterPro" id="IPR015424">
    <property type="entry name" value="PyrdxlP-dep_Trfase"/>
</dbReference>
<sequence length="384" mass="42337">MQFRDLKTQYQTLKPEIDQAVIKVMEESNFISGTQVTELEVQLASYVGAKHCITCANGTDALTLALMAWNVGVGDAVFVPDFTFFASGETVAYEGATPIFVDIEEDSFNMSPTSLEQAIEIVLKEGKLTPKVIVAVDLFGQPADYVAIRKLADKYGLYILEDGAQGFGGRILIDGTEHRACSFGDISTTSFFPAKPLGCYGDGGAIFTDNDTWADLLRSLRIHGKGSDKYDNVGIGMNSRLDTIQAAILQVKLKAFEDYELEDVNKAAAIYTRELSGKKELEGLVKVPAVKESFYSSWAQYSILLNSEEERDGLQAYLKEKGIPTMVYYPKPMHEQTAFAGMDCVKVDLSVSAGLCKRVLALPLHPYLKEEEQKQIVEAVKSFF</sequence>
<gene>
    <name evidence="4" type="ORF">ASU35_11605</name>
</gene>
<dbReference type="AlphaFoldDB" id="A0A0V8QF11"/>
<dbReference type="OrthoDB" id="9810913at2"/>
<accession>A0A0V8QF11</accession>
<dbReference type="GO" id="GO:0008483">
    <property type="term" value="F:transaminase activity"/>
    <property type="evidence" value="ECO:0007669"/>
    <property type="project" value="UniProtKB-KW"/>
</dbReference>
<dbReference type="InterPro" id="IPR000653">
    <property type="entry name" value="DegT/StrS_aminotransferase"/>
</dbReference>
<evidence type="ECO:0000313" key="5">
    <source>
        <dbReference type="Proteomes" id="UP000054874"/>
    </source>
</evidence>
<dbReference type="SUPFAM" id="SSF53383">
    <property type="entry name" value="PLP-dependent transferases"/>
    <property type="match status" value="1"/>
</dbReference>
<proteinExistence type="inferred from homology"/>
<dbReference type="STRING" id="290052.ASU35_11605"/>
<feature type="active site" description="Proton acceptor" evidence="1">
    <location>
        <position position="195"/>
    </location>
</feature>
<comment type="caution">
    <text evidence="4">The sequence shown here is derived from an EMBL/GenBank/DDBJ whole genome shotgun (WGS) entry which is preliminary data.</text>
</comment>
<dbReference type="RefSeq" id="WP_058352972.1">
    <property type="nucleotide sequence ID" value="NZ_CABMMD010000160.1"/>
</dbReference>
<dbReference type="CDD" id="cd00616">
    <property type="entry name" value="AHBA_syn"/>
    <property type="match status" value="1"/>
</dbReference>
<dbReference type="InterPro" id="IPR015422">
    <property type="entry name" value="PyrdxlP-dep_Trfase_small"/>
</dbReference>
<dbReference type="PIRSF" id="PIRSF000390">
    <property type="entry name" value="PLP_StrS"/>
    <property type="match status" value="1"/>
</dbReference>
<dbReference type="Pfam" id="PF01041">
    <property type="entry name" value="DegT_DnrJ_EryC1"/>
    <property type="match status" value="1"/>
</dbReference>